<sequence length="137" mass="15409">MKLPTDLQILEAIYNEYYEPYSNFSKGEENGRDSKAYMPIDIDLIASKLNVDSGIVFGRLYNHLNRLHSYVNDDAQKSRVPLFELQVGRDVRCIHFPMMASVLAGLQSEKSKFFTTTWISGAAMIVSLAALAVSIVK</sequence>
<feature type="transmembrane region" description="Helical" evidence="1">
    <location>
        <begin position="113"/>
        <end position="136"/>
    </location>
</feature>
<accession>A0ABS0UIA6</accession>
<evidence type="ECO:0000313" key="3">
    <source>
        <dbReference type="Proteomes" id="UP000648914"/>
    </source>
</evidence>
<dbReference type="RefSeq" id="WP_073453032.1">
    <property type="nucleotide sequence ID" value="NZ_JAEIKU010000191.1"/>
</dbReference>
<reference evidence="2 3" key="1">
    <citation type="submission" date="2020-12" db="EMBL/GenBank/DDBJ databases">
        <title>Comparative genomic insights into the epidemiology and virulence of plant pathogenic Pseudomonads from Turkey.</title>
        <authorList>
            <person name="Dillon M."/>
            <person name="Ruiz-Bedoya T."/>
            <person name="Bendalovic-Torma C."/>
            <person name="Guttman K.M."/>
            <person name="Kwak H."/>
            <person name="Middleton M.A."/>
            <person name="Wang P.W."/>
            <person name="Horuz S."/>
            <person name="Aysan Y."/>
            <person name="Guttman D.S."/>
        </authorList>
    </citation>
    <scope>NUCLEOTIDE SEQUENCE [LARGE SCALE GENOMIC DNA]</scope>
    <source>
        <strain evidence="2 3">S5_IA_2b</strain>
    </source>
</reference>
<comment type="caution">
    <text evidence="2">The sequence shown here is derived from an EMBL/GenBank/DDBJ whole genome shotgun (WGS) entry which is preliminary data.</text>
</comment>
<evidence type="ECO:0000313" key="2">
    <source>
        <dbReference type="EMBL" id="MBI6565014.1"/>
    </source>
</evidence>
<evidence type="ECO:0000256" key="1">
    <source>
        <dbReference type="SAM" id="Phobius"/>
    </source>
</evidence>
<organism evidence="2 3">
    <name type="scientific">Pseudomonas synxantha</name>
    <dbReference type="NCBI Taxonomy" id="47883"/>
    <lineage>
        <taxon>Bacteria</taxon>
        <taxon>Pseudomonadati</taxon>
        <taxon>Pseudomonadota</taxon>
        <taxon>Gammaproteobacteria</taxon>
        <taxon>Pseudomonadales</taxon>
        <taxon>Pseudomonadaceae</taxon>
        <taxon>Pseudomonas</taxon>
    </lineage>
</organism>
<dbReference type="EMBL" id="JAEILG010000026">
    <property type="protein sequence ID" value="MBI6565014.1"/>
    <property type="molecule type" value="Genomic_DNA"/>
</dbReference>
<proteinExistence type="predicted"/>
<keyword evidence="1" id="KW-0472">Membrane</keyword>
<keyword evidence="1" id="KW-1133">Transmembrane helix</keyword>
<name>A0ABS0UIA6_9PSED</name>
<protein>
    <submittedName>
        <fullName evidence="2">Uncharacterized protein</fullName>
    </submittedName>
</protein>
<keyword evidence="1" id="KW-0812">Transmembrane</keyword>
<gene>
    <name evidence="2" type="ORF">YA0852_12980</name>
</gene>
<dbReference type="Proteomes" id="UP000648914">
    <property type="component" value="Unassembled WGS sequence"/>
</dbReference>
<keyword evidence="3" id="KW-1185">Reference proteome</keyword>